<dbReference type="AlphaFoldDB" id="A0A8T0GLC4"/>
<protein>
    <submittedName>
        <fullName evidence="2">Uncharacterized protein</fullName>
    </submittedName>
</protein>
<accession>A0A8T0GLC4</accession>
<comment type="caution">
    <text evidence="2">The sequence shown here is derived from an EMBL/GenBank/DDBJ whole genome shotgun (WGS) entry which is preliminary data.</text>
</comment>
<sequence>MGSSKGLKSTLVPIAEHRQVKVCDSSGLGDGGVAAGSLEKSRSRRGRDSKVLRPLVKMKNVFVELLKNAGDNSEGGRGTAAYFSMGVGVVMGPVDFGGYEAISHYSARNNNYDSSSNY</sequence>
<evidence type="ECO:0000313" key="2">
    <source>
        <dbReference type="EMBL" id="KAG0559365.1"/>
    </source>
</evidence>
<feature type="region of interest" description="Disordered" evidence="1">
    <location>
        <begin position="24"/>
        <end position="50"/>
    </location>
</feature>
<organism evidence="2 3">
    <name type="scientific">Ceratodon purpureus</name>
    <name type="common">Fire moss</name>
    <name type="synonym">Dicranum purpureum</name>
    <dbReference type="NCBI Taxonomy" id="3225"/>
    <lineage>
        <taxon>Eukaryota</taxon>
        <taxon>Viridiplantae</taxon>
        <taxon>Streptophyta</taxon>
        <taxon>Embryophyta</taxon>
        <taxon>Bryophyta</taxon>
        <taxon>Bryophytina</taxon>
        <taxon>Bryopsida</taxon>
        <taxon>Dicranidae</taxon>
        <taxon>Pseudoditrichales</taxon>
        <taxon>Ditrichaceae</taxon>
        <taxon>Ceratodon</taxon>
    </lineage>
</organism>
<dbReference type="EMBL" id="CM026431">
    <property type="protein sequence ID" value="KAG0559365.1"/>
    <property type="molecule type" value="Genomic_DNA"/>
</dbReference>
<evidence type="ECO:0000313" key="3">
    <source>
        <dbReference type="Proteomes" id="UP000822688"/>
    </source>
</evidence>
<proteinExistence type="predicted"/>
<evidence type="ECO:0000256" key="1">
    <source>
        <dbReference type="SAM" id="MobiDB-lite"/>
    </source>
</evidence>
<name>A0A8T0GLC4_CERPU</name>
<reference evidence="2" key="1">
    <citation type="submission" date="2020-06" db="EMBL/GenBank/DDBJ databases">
        <title>WGS assembly of Ceratodon purpureus strain R40.</title>
        <authorList>
            <person name="Carey S.B."/>
            <person name="Jenkins J."/>
            <person name="Shu S."/>
            <person name="Lovell J.T."/>
            <person name="Sreedasyam A."/>
            <person name="Maumus F."/>
            <person name="Tiley G.P."/>
            <person name="Fernandez-Pozo N."/>
            <person name="Barry K."/>
            <person name="Chen C."/>
            <person name="Wang M."/>
            <person name="Lipzen A."/>
            <person name="Daum C."/>
            <person name="Saski C.A."/>
            <person name="Payton A.C."/>
            <person name="Mcbreen J.C."/>
            <person name="Conrad R.E."/>
            <person name="Kollar L.M."/>
            <person name="Olsson S."/>
            <person name="Huttunen S."/>
            <person name="Landis J.B."/>
            <person name="Wickett N.J."/>
            <person name="Johnson M.G."/>
            <person name="Rensing S.A."/>
            <person name="Grimwood J."/>
            <person name="Schmutz J."/>
            <person name="Mcdaniel S.F."/>
        </authorList>
    </citation>
    <scope>NUCLEOTIDE SEQUENCE</scope>
    <source>
        <strain evidence="2">R40</strain>
    </source>
</reference>
<dbReference type="Proteomes" id="UP000822688">
    <property type="component" value="Chromosome 10"/>
</dbReference>
<gene>
    <name evidence="2" type="ORF">KC19_10G099100</name>
</gene>
<keyword evidence="3" id="KW-1185">Reference proteome</keyword>